<dbReference type="PANTHER" id="PTHR16305">
    <property type="entry name" value="TESTICULAR SOLUBLE ADENYLYL CYCLASE"/>
    <property type="match status" value="1"/>
</dbReference>
<dbReference type="InterPro" id="IPR036388">
    <property type="entry name" value="WH-like_DNA-bd_sf"/>
</dbReference>
<dbReference type="InterPro" id="IPR000792">
    <property type="entry name" value="Tscrpt_reg_LuxR_C"/>
</dbReference>
<evidence type="ECO:0000256" key="2">
    <source>
        <dbReference type="ARBA" id="ARBA00022840"/>
    </source>
</evidence>
<dbReference type="SMART" id="SM00421">
    <property type="entry name" value="HTH_LUXR"/>
    <property type="match status" value="1"/>
</dbReference>
<sequence length="188" mass="20209">MVATGGLGAGKTALLTTTRELAARRGCTVLAARGSYLERELPFGLVSRLFVCVRPGEEVQHLPRIAAALGQSDTLAEPGPVTLPELPVLHRALARMAAERPVAIVVDDAQWADQPSLQWLSTLPHRIEHLPVFALAGSGAGEGCKMNREIADALFVQLRTVEIHLTKVYRKLGIDGRDQLAPALRLVG</sequence>
<feature type="domain" description="HTH luxR-type" evidence="3">
    <location>
        <begin position="120"/>
        <end position="184"/>
    </location>
</feature>
<dbReference type="Pfam" id="PF00196">
    <property type="entry name" value="GerE"/>
    <property type="match status" value="1"/>
</dbReference>
<name>A0ABP7BI88_9PSEU</name>
<evidence type="ECO:0000313" key="4">
    <source>
        <dbReference type="EMBL" id="GAA3659994.1"/>
    </source>
</evidence>
<protein>
    <recommendedName>
        <fullName evidence="3">HTH luxR-type domain-containing protein</fullName>
    </recommendedName>
</protein>
<dbReference type="InterPro" id="IPR041664">
    <property type="entry name" value="AAA_16"/>
</dbReference>
<gene>
    <name evidence="4" type="ORF">GCM10022267_52640</name>
</gene>
<dbReference type="PANTHER" id="PTHR16305:SF35">
    <property type="entry name" value="TRANSCRIPTIONAL ACTIVATOR DOMAIN"/>
    <property type="match status" value="1"/>
</dbReference>
<dbReference type="EMBL" id="BAABBE010000015">
    <property type="protein sequence ID" value="GAA3659994.1"/>
    <property type="molecule type" value="Genomic_DNA"/>
</dbReference>
<dbReference type="SUPFAM" id="SSF46894">
    <property type="entry name" value="C-terminal effector domain of the bipartite response regulators"/>
    <property type="match status" value="1"/>
</dbReference>
<dbReference type="Gene3D" id="1.10.10.10">
    <property type="entry name" value="Winged helix-like DNA-binding domain superfamily/Winged helix DNA-binding domain"/>
    <property type="match status" value="1"/>
</dbReference>
<reference evidence="5" key="1">
    <citation type="journal article" date="2019" name="Int. J. Syst. Evol. Microbiol.">
        <title>The Global Catalogue of Microorganisms (GCM) 10K type strain sequencing project: providing services to taxonomists for standard genome sequencing and annotation.</title>
        <authorList>
            <consortium name="The Broad Institute Genomics Platform"/>
            <consortium name="The Broad Institute Genome Sequencing Center for Infectious Disease"/>
            <person name="Wu L."/>
            <person name="Ma J."/>
        </authorList>
    </citation>
    <scope>NUCLEOTIDE SEQUENCE [LARGE SCALE GENOMIC DNA]</scope>
    <source>
        <strain evidence="5">JCM 17494</strain>
    </source>
</reference>
<evidence type="ECO:0000259" key="3">
    <source>
        <dbReference type="SMART" id="SM00421"/>
    </source>
</evidence>
<accession>A0ABP7BI88</accession>
<comment type="caution">
    <text evidence="4">The sequence shown here is derived from an EMBL/GenBank/DDBJ whole genome shotgun (WGS) entry which is preliminary data.</text>
</comment>
<evidence type="ECO:0000313" key="5">
    <source>
        <dbReference type="Proteomes" id="UP001500711"/>
    </source>
</evidence>
<evidence type="ECO:0000256" key="1">
    <source>
        <dbReference type="ARBA" id="ARBA00022741"/>
    </source>
</evidence>
<dbReference type="Proteomes" id="UP001500711">
    <property type="component" value="Unassembled WGS sequence"/>
</dbReference>
<proteinExistence type="predicted"/>
<dbReference type="Pfam" id="PF13191">
    <property type="entry name" value="AAA_16"/>
    <property type="match status" value="1"/>
</dbReference>
<keyword evidence="2" id="KW-0067">ATP-binding</keyword>
<keyword evidence="1" id="KW-0547">Nucleotide-binding</keyword>
<dbReference type="InterPro" id="IPR016032">
    <property type="entry name" value="Sig_transdc_resp-reg_C-effctor"/>
</dbReference>
<organism evidence="4 5">
    <name type="scientific">Lentzea roselyniae</name>
    <dbReference type="NCBI Taxonomy" id="531940"/>
    <lineage>
        <taxon>Bacteria</taxon>
        <taxon>Bacillati</taxon>
        <taxon>Actinomycetota</taxon>
        <taxon>Actinomycetes</taxon>
        <taxon>Pseudonocardiales</taxon>
        <taxon>Pseudonocardiaceae</taxon>
        <taxon>Lentzea</taxon>
    </lineage>
</organism>
<keyword evidence="5" id="KW-1185">Reference proteome</keyword>